<feature type="transmembrane region" description="Helical" evidence="2">
    <location>
        <begin position="12"/>
        <end position="34"/>
    </location>
</feature>
<evidence type="ECO:0000313" key="4">
    <source>
        <dbReference type="Proteomes" id="UP000646827"/>
    </source>
</evidence>
<keyword evidence="2" id="KW-1133">Transmembrane helix</keyword>
<keyword evidence="2" id="KW-0812">Transmembrane</keyword>
<gene>
    <name evidence="3" type="ORF">INT45_007453</name>
</gene>
<proteinExistence type="predicted"/>
<keyword evidence="4" id="KW-1185">Reference proteome</keyword>
<reference evidence="3 4" key="1">
    <citation type="submission" date="2020-12" db="EMBL/GenBank/DDBJ databases">
        <title>Metabolic potential, ecology and presence of endohyphal bacteria is reflected in genomic diversity of Mucoromycotina.</title>
        <authorList>
            <person name="Muszewska A."/>
            <person name="Okrasinska A."/>
            <person name="Steczkiewicz K."/>
            <person name="Drgas O."/>
            <person name="Orlowska M."/>
            <person name="Perlinska-Lenart U."/>
            <person name="Aleksandrzak-Piekarczyk T."/>
            <person name="Szatraj K."/>
            <person name="Zielenkiewicz U."/>
            <person name="Pilsyk S."/>
            <person name="Malc E."/>
            <person name="Mieczkowski P."/>
            <person name="Kruszewska J.S."/>
            <person name="Biernat P."/>
            <person name="Pawlowska J."/>
        </authorList>
    </citation>
    <scope>NUCLEOTIDE SEQUENCE [LARGE SCALE GENOMIC DNA]</scope>
    <source>
        <strain evidence="3 4">CBS 142.35</strain>
    </source>
</reference>
<comment type="caution">
    <text evidence="3">The sequence shown here is derived from an EMBL/GenBank/DDBJ whole genome shotgun (WGS) entry which is preliminary data.</text>
</comment>
<sequence length="721" mass="84837">MEKNVRSGTYRILLKNWYFLVIFNIILLIIFLGYCYRPIELSQHIQQQSGNPNNNVNHKLPSKLNQEQIETYLTSIQDNKEYVVEATMIRLFPTRANDIIHELQDHQSRFYLFKPFWSWWYKRKAWKQQITSLEFPPPAPGESSMATGPEICGSPESLPLPLLRYIVTANLGLSTHSIFDYPTKIKKPFVYITQANIQLCVTVIIPEDPPFNTDISANNSEYIYHPALEQLRRITSPWWDSIMISAWNMDTDGVIPIRMEPWRGHIKLRDEWISYVEDKPHFMLELESMMHERKTMHIYQGSVTLMDPGRYKVDARLDYQEGKWNFENGPIVPYKVQQITDIYPPGIFNVQKQLEEQHHHQQDSNSDNENVDDSTLQRVVKEHMSLPLCTRMDLPGRWLPSSVLSPTEEPAALALTEKFWAPYSCRLRRISYSDFGACLANKYSAGIDTFGDSNTRRMIKKIVTHGRWCDDWNFVSKAYKNYFKKINNVQHQYQQKGKREEETNIHHQNTTNPLNWDYTGEEGQLRACYCEDFGEPGWNREWFDATSRRQSIWVGNRTTGVPLRSHKWDGLTYLNDPPWDQEMDHHPSGDIAIFSIGNWDAAFLTLEHFQRELSELVELVAERYQHYKYVIYRTPQYYCCRADHSSRYRHISGQRVQLFNQVAKRKFKARVKNLMIWDTYSMGESRTWREKQLSNTCFSNHVSADVVEVENQILMNGLCNS</sequence>
<dbReference type="EMBL" id="JAEPRB010000007">
    <property type="protein sequence ID" value="KAG2227428.1"/>
    <property type="molecule type" value="Genomic_DNA"/>
</dbReference>
<dbReference type="OrthoDB" id="2104804at2759"/>
<protein>
    <submittedName>
        <fullName evidence="3">Uncharacterized protein</fullName>
    </submittedName>
</protein>
<evidence type="ECO:0000313" key="3">
    <source>
        <dbReference type="EMBL" id="KAG2227428.1"/>
    </source>
</evidence>
<feature type="region of interest" description="Disordered" evidence="1">
    <location>
        <begin position="494"/>
        <end position="513"/>
    </location>
</feature>
<dbReference type="AlphaFoldDB" id="A0A8H7SG11"/>
<keyword evidence="2" id="KW-0472">Membrane</keyword>
<accession>A0A8H7SG11</accession>
<feature type="region of interest" description="Disordered" evidence="1">
    <location>
        <begin position="354"/>
        <end position="374"/>
    </location>
</feature>
<dbReference type="Proteomes" id="UP000646827">
    <property type="component" value="Unassembled WGS sequence"/>
</dbReference>
<name>A0A8H7SG11_9FUNG</name>
<evidence type="ECO:0000256" key="1">
    <source>
        <dbReference type="SAM" id="MobiDB-lite"/>
    </source>
</evidence>
<organism evidence="3 4">
    <name type="scientific">Circinella minor</name>
    <dbReference type="NCBI Taxonomy" id="1195481"/>
    <lineage>
        <taxon>Eukaryota</taxon>
        <taxon>Fungi</taxon>
        <taxon>Fungi incertae sedis</taxon>
        <taxon>Mucoromycota</taxon>
        <taxon>Mucoromycotina</taxon>
        <taxon>Mucoromycetes</taxon>
        <taxon>Mucorales</taxon>
        <taxon>Lichtheimiaceae</taxon>
        <taxon>Circinella</taxon>
    </lineage>
</organism>
<evidence type="ECO:0000256" key="2">
    <source>
        <dbReference type="SAM" id="Phobius"/>
    </source>
</evidence>